<keyword evidence="7" id="KW-0698">rRNA processing</keyword>
<comment type="subcellular location">
    <subcellularLocation>
        <location evidence="1">Mitochondrion</location>
    </subcellularLocation>
</comment>
<evidence type="ECO:0000313" key="10">
    <source>
        <dbReference type="EMBL" id="RDL32642.1"/>
    </source>
</evidence>
<dbReference type="EMBL" id="NPIC01000010">
    <property type="protein sequence ID" value="RDL32642.1"/>
    <property type="molecule type" value="Genomic_DNA"/>
</dbReference>
<dbReference type="EC" id="2.1.1.-" evidence="7"/>
<dbReference type="GO" id="GO:0034246">
    <property type="term" value="F:mitochondrial transcription factor activity"/>
    <property type="evidence" value="ECO:0007669"/>
    <property type="project" value="TreeGrafter"/>
</dbReference>
<dbReference type="Gene3D" id="3.40.50.150">
    <property type="entry name" value="Vaccinia Virus protein VP39"/>
    <property type="match status" value="1"/>
</dbReference>
<keyword evidence="8" id="KW-0175">Coiled coil</keyword>
<dbReference type="GO" id="GO:0005759">
    <property type="term" value="C:mitochondrial matrix"/>
    <property type="evidence" value="ECO:0007669"/>
    <property type="project" value="TreeGrafter"/>
</dbReference>
<dbReference type="GO" id="GO:0034245">
    <property type="term" value="C:mitochondrial DNA-directed RNA polymerase complex"/>
    <property type="evidence" value="ECO:0007669"/>
    <property type="project" value="TreeGrafter"/>
</dbReference>
<dbReference type="OrthoDB" id="16079at2759"/>
<dbReference type="GO" id="GO:0006364">
    <property type="term" value="P:rRNA processing"/>
    <property type="evidence" value="ECO:0007669"/>
    <property type="project" value="UniProtKB-KW"/>
</dbReference>
<feature type="coiled-coil region" evidence="8">
    <location>
        <begin position="528"/>
        <end position="555"/>
    </location>
</feature>
<dbReference type="GO" id="GO:0032259">
    <property type="term" value="P:methylation"/>
    <property type="evidence" value="ECO:0007669"/>
    <property type="project" value="UniProtKB-KW"/>
</dbReference>
<dbReference type="AlphaFoldDB" id="A0A370TDX1"/>
<keyword evidence="5" id="KW-0694">RNA-binding</keyword>
<name>A0A370TDX1_9HELO</name>
<protein>
    <recommendedName>
        <fullName evidence="7">rRNA adenine N(6)-methyltransferase</fullName>
        <ecNumber evidence="7">2.1.1.-</ecNumber>
    </recommendedName>
</protein>
<keyword evidence="4 7" id="KW-0949">S-adenosyl-L-methionine</keyword>
<evidence type="ECO:0000256" key="9">
    <source>
        <dbReference type="SAM" id="MobiDB-lite"/>
    </source>
</evidence>
<keyword evidence="3 7" id="KW-0808">Transferase</keyword>
<dbReference type="InterPro" id="IPR023165">
    <property type="entry name" value="rRNA_Ade_diMease-like_C"/>
</dbReference>
<dbReference type="GO" id="GO:0006391">
    <property type="term" value="P:transcription initiation at mitochondrial promoter"/>
    <property type="evidence" value="ECO:0007669"/>
    <property type="project" value="TreeGrafter"/>
</dbReference>
<evidence type="ECO:0000256" key="8">
    <source>
        <dbReference type="SAM" id="Coils"/>
    </source>
</evidence>
<evidence type="ECO:0000256" key="1">
    <source>
        <dbReference type="ARBA" id="ARBA00004173"/>
    </source>
</evidence>
<dbReference type="InterPro" id="IPR029063">
    <property type="entry name" value="SAM-dependent_MTases_sf"/>
</dbReference>
<dbReference type="PANTHER" id="PTHR11727:SF17">
    <property type="entry name" value="DIMETHYLADENOSINE TRANSFERASE 1, MITOCHONDRIAL"/>
    <property type="match status" value="1"/>
</dbReference>
<evidence type="ECO:0000256" key="2">
    <source>
        <dbReference type="ARBA" id="ARBA00022603"/>
    </source>
</evidence>
<evidence type="ECO:0000256" key="5">
    <source>
        <dbReference type="ARBA" id="ARBA00022884"/>
    </source>
</evidence>
<dbReference type="SUPFAM" id="SSF53335">
    <property type="entry name" value="S-adenosyl-L-methionine-dependent methyltransferases"/>
    <property type="match status" value="1"/>
</dbReference>
<dbReference type="Proteomes" id="UP000254866">
    <property type="component" value="Unassembled WGS sequence"/>
</dbReference>
<accession>A0A370TDX1</accession>
<reference evidence="10 11" key="1">
    <citation type="journal article" date="2018" name="IMA Fungus">
        <title>IMA Genome-F 9: Draft genome sequence of Annulohypoxylon stygium, Aspergillus mulundensis, Berkeleyomyces basicola (syn. Thielaviopsis basicola), Ceratocystis smalleyi, two Cercospora beticola strains, Coleophoma cylindrospora, Fusarium fracticaudum, Phialophora cf. hyalina, and Morchella septimelata.</title>
        <authorList>
            <person name="Wingfield B.D."/>
            <person name="Bills G.F."/>
            <person name="Dong Y."/>
            <person name="Huang W."/>
            <person name="Nel W.J."/>
            <person name="Swalarsk-Parry B.S."/>
            <person name="Vaghefi N."/>
            <person name="Wilken P.M."/>
            <person name="An Z."/>
            <person name="de Beer Z.W."/>
            <person name="De Vos L."/>
            <person name="Chen L."/>
            <person name="Duong T.A."/>
            <person name="Gao Y."/>
            <person name="Hammerbacher A."/>
            <person name="Kikkert J.R."/>
            <person name="Li Y."/>
            <person name="Li H."/>
            <person name="Li K."/>
            <person name="Li Q."/>
            <person name="Liu X."/>
            <person name="Ma X."/>
            <person name="Naidoo K."/>
            <person name="Pethybridge S.J."/>
            <person name="Sun J."/>
            <person name="Steenkamp E.T."/>
            <person name="van der Nest M.A."/>
            <person name="van Wyk S."/>
            <person name="Wingfield M.J."/>
            <person name="Xiong C."/>
            <person name="Yue Q."/>
            <person name="Zhang X."/>
        </authorList>
    </citation>
    <scope>NUCLEOTIDE SEQUENCE [LARGE SCALE GENOMIC DNA]</scope>
    <source>
        <strain evidence="10 11">BP 5553</strain>
    </source>
</reference>
<dbReference type="RefSeq" id="XP_031866364.1">
    <property type="nucleotide sequence ID" value="XM_032017721.1"/>
</dbReference>
<comment type="similarity">
    <text evidence="7">Belongs to the class I-like SAM-binding methyltransferase superfamily. rRNA adenine N(6)-methyltransferase family.</text>
</comment>
<evidence type="ECO:0000256" key="6">
    <source>
        <dbReference type="ARBA" id="ARBA00024915"/>
    </source>
</evidence>
<dbReference type="GeneID" id="43601947"/>
<keyword evidence="11" id="KW-1185">Reference proteome</keyword>
<evidence type="ECO:0000256" key="4">
    <source>
        <dbReference type="ARBA" id="ARBA00022691"/>
    </source>
</evidence>
<dbReference type="PANTHER" id="PTHR11727">
    <property type="entry name" value="DIMETHYLADENOSINE TRANSFERASE"/>
    <property type="match status" value="1"/>
</dbReference>
<dbReference type="GO" id="GO:0008168">
    <property type="term" value="F:methyltransferase activity"/>
    <property type="evidence" value="ECO:0007669"/>
    <property type="project" value="UniProtKB-KW"/>
</dbReference>
<dbReference type="Pfam" id="PF00398">
    <property type="entry name" value="RrnaAD"/>
    <property type="match status" value="1"/>
</dbReference>
<evidence type="ECO:0000313" key="11">
    <source>
        <dbReference type="Proteomes" id="UP000254866"/>
    </source>
</evidence>
<comment type="function">
    <text evidence="6">Mitochondrial transcription factor that confers selective promoter recognition on the core subunit of the yeast mitochondrial RNA polymerase. Interacts with DNA in a non-specific manner.</text>
</comment>
<comment type="caution">
    <text evidence="10">The sequence shown here is derived from an EMBL/GenBank/DDBJ whole genome shotgun (WGS) entry which is preliminary data.</text>
</comment>
<dbReference type="GO" id="GO:0003723">
    <property type="term" value="F:RNA binding"/>
    <property type="evidence" value="ECO:0007669"/>
    <property type="project" value="UniProtKB-KW"/>
</dbReference>
<gene>
    <name evidence="10" type="ORF">BP5553_09098</name>
</gene>
<keyword evidence="2 7" id="KW-0489">Methyltransferase</keyword>
<feature type="compositionally biased region" description="Polar residues" evidence="9">
    <location>
        <begin position="45"/>
        <end position="67"/>
    </location>
</feature>
<feature type="region of interest" description="Disordered" evidence="9">
    <location>
        <begin position="719"/>
        <end position="742"/>
    </location>
</feature>
<evidence type="ECO:0000256" key="7">
    <source>
        <dbReference type="RuleBase" id="RU362106"/>
    </source>
</evidence>
<sequence length="742" mass="83790">MLRLISKTNRSLLWRSRRSPNIQRQCLRCIHQNAPLRSAKPPTPASVTEATGDDTSAGQNTPASDTLTKAKSKRTTARKKPRAPKIKDPQATSSQKDEGDPDPVKLVTKPARKAKSKKDASGSSKSQRTVKKAKNSAPDPGNVSTKPDDAIADLPVADVLRTRYGRGRRRNPLGDTRRVHVVGEGLCDDILERMRPSLAKHAGCDILDINPGAGVFSSKLHDFLKPRTHILMEPDYKLYEPFLQPLLDDKASKYVLYEKSGIVWSHLEKVLSKEHLPFQEPLTKDDPRLDKPNDTLLVVANLSYHPKKSFRGFSSLTMLVLHQLMAAVRAHSLFQKYGLVRMLIWVTDEERLISLPRHAAIRKKAAIEAEISCGKIFEIASSTRQTGYFCRGDDIEAEQARLAMKRMEESGITTPSNRLSVPQEYLLKQAHEEGELAGSLNSNKKGRRYWKELEDLEKQFATGQLSKFSDGLNTTNTDRSTSSRELTPEFLRLRGLRYRRVVDGRRTDIVASLVAKHAEIIDLQCQIHRGESSDVELLRKELEQLTKQLKDTLAAIPGDQTRQLALSSIDNQRFVMQDPPALLYDRREFEPLRVYPGEFFPRHELALLDFQPQGIWPVLRENYPANHDVFEYIIATMHMFPNQSIRDGLKSLWPGAYEWILQECPSLTDPTRGGDQDLDMFPVRCMNSGMFKEILEAWFRWPWRPTRFELLSRLGAYSGDSGDGGDGGDGDLHQIGSDAEGI</sequence>
<feature type="region of interest" description="Disordered" evidence="9">
    <location>
        <begin position="33"/>
        <end position="150"/>
    </location>
</feature>
<dbReference type="Gene3D" id="1.10.8.100">
    <property type="entry name" value="Ribosomal RNA adenine dimethylase-like, domain 2"/>
    <property type="match status" value="1"/>
</dbReference>
<dbReference type="InterPro" id="IPR001737">
    <property type="entry name" value="KsgA/Erm"/>
</dbReference>
<feature type="compositionally biased region" description="Basic residues" evidence="9">
    <location>
        <begin position="70"/>
        <end position="84"/>
    </location>
</feature>
<proteinExistence type="inferred from homology"/>
<organism evidence="10 11">
    <name type="scientific">Venustampulla echinocandica</name>
    <dbReference type="NCBI Taxonomy" id="2656787"/>
    <lineage>
        <taxon>Eukaryota</taxon>
        <taxon>Fungi</taxon>
        <taxon>Dikarya</taxon>
        <taxon>Ascomycota</taxon>
        <taxon>Pezizomycotina</taxon>
        <taxon>Leotiomycetes</taxon>
        <taxon>Helotiales</taxon>
        <taxon>Pleuroascaceae</taxon>
        <taxon>Venustampulla</taxon>
    </lineage>
</organism>
<evidence type="ECO:0000256" key="3">
    <source>
        <dbReference type="ARBA" id="ARBA00022679"/>
    </source>
</evidence>